<dbReference type="RefSeq" id="WP_086438866.1">
    <property type="nucleotide sequence ID" value="NZ_FXWG01000004.1"/>
</dbReference>
<dbReference type="AlphaFoldDB" id="A0A1Y6FTH8"/>
<dbReference type="InterPro" id="IPR000160">
    <property type="entry name" value="GGDEF_dom"/>
</dbReference>
<dbReference type="SUPFAM" id="SSF55073">
    <property type="entry name" value="Nucleotide cyclase"/>
    <property type="match status" value="1"/>
</dbReference>
<dbReference type="NCBIfam" id="TIGR00254">
    <property type="entry name" value="GGDEF"/>
    <property type="match status" value="1"/>
</dbReference>
<accession>A0A1Y6FTH8</accession>
<evidence type="ECO:0000256" key="3">
    <source>
        <dbReference type="SAM" id="Phobius"/>
    </source>
</evidence>
<dbReference type="EC" id="2.7.7.65" evidence="1"/>
<dbReference type="GO" id="GO:0052621">
    <property type="term" value="F:diguanylate cyclase activity"/>
    <property type="evidence" value="ECO:0007669"/>
    <property type="project" value="UniProtKB-EC"/>
</dbReference>
<sequence>METGPPTVIAASLRADVDAALRARARYYEWPEALQAAHEDSVRAETFRSLRFQLVMGLLVSVCALLFDALVMPGHFDLSLGWRMLTTLPLTLVALLALRDHQLGLIKLAVAVSMTCFGMLEVHLASHAEPEIMARYTMGTAFLLAISCLALPLKPRELARFALGYGLATSLVGMWPNPLPAHELALHMSFTLLAVLPCWAMAQRHWQVSTRGFLLDLREEASRLELEHNIAILRELSERDSLTGLPNRRAFRRIFSEAYERSLPGETNGVSLMMIDLDLFKEFNDNFGHPAGDRALRTVARTLQHAFHDHGGHVARYGGEEFVGALRCHSAAEAEKLAWSICEQLRELPITVRRQEPQTITASIGLASVGFDAEVDLANLTARADRALYHAKKNGRDRVVVSERIELRVDKLATG</sequence>
<dbReference type="GO" id="GO:0005886">
    <property type="term" value="C:plasma membrane"/>
    <property type="evidence" value="ECO:0007669"/>
    <property type="project" value="TreeGrafter"/>
</dbReference>
<reference evidence="6" key="1">
    <citation type="submission" date="2017-04" db="EMBL/GenBank/DDBJ databases">
        <authorList>
            <person name="Varghese N."/>
            <person name="Submissions S."/>
        </authorList>
    </citation>
    <scope>NUCLEOTIDE SEQUENCE [LARGE SCALE GENOMIC DNA]</scope>
</reference>
<feature type="domain" description="GGDEF" evidence="4">
    <location>
        <begin position="268"/>
        <end position="404"/>
    </location>
</feature>
<dbReference type="InterPro" id="IPR050469">
    <property type="entry name" value="Diguanylate_Cyclase"/>
</dbReference>
<feature type="transmembrane region" description="Helical" evidence="3">
    <location>
        <begin position="52"/>
        <end position="74"/>
    </location>
</feature>
<comment type="catalytic activity">
    <reaction evidence="2">
        <text>2 GTP = 3',3'-c-di-GMP + 2 diphosphate</text>
        <dbReference type="Rhea" id="RHEA:24898"/>
        <dbReference type="ChEBI" id="CHEBI:33019"/>
        <dbReference type="ChEBI" id="CHEBI:37565"/>
        <dbReference type="ChEBI" id="CHEBI:58805"/>
        <dbReference type="EC" id="2.7.7.65"/>
    </reaction>
</comment>
<evidence type="ECO:0000256" key="1">
    <source>
        <dbReference type="ARBA" id="ARBA00012528"/>
    </source>
</evidence>
<protein>
    <recommendedName>
        <fullName evidence="1">diguanylate cyclase</fullName>
        <ecNumber evidence="1">2.7.7.65</ecNumber>
    </recommendedName>
</protein>
<dbReference type="EMBL" id="FXWG01000004">
    <property type="protein sequence ID" value="SMQ75823.1"/>
    <property type="molecule type" value="Genomic_DNA"/>
</dbReference>
<gene>
    <name evidence="5" type="ORF">SAMN06297468_2975</name>
</gene>
<keyword evidence="3" id="KW-0812">Transmembrane</keyword>
<evidence type="ECO:0000313" key="5">
    <source>
        <dbReference type="EMBL" id="SMQ75823.1"/>
    </source>
</evidence>
<feature type="transmembrane region" description="Helical" evidence="3">
    <location>
        <begin position="80"/>
        <end position="98"/>
    </location>
</feature>
<dbReference type="SMART" id="SM00267">
    <property type="entry name" value="GGDEF"/>
    <property type="match status" value="1"/>
</dbReference>
<evidence type="ECO:0000313" key="6">
    <source>
        <dbReference type="Proteomes" id="UP000194420"/>
    </source>
</evidence>
<feature type="transmembrane region" description="Helical" evidence="3">
    <location>
        <begin position="158"/>
        <end position="178"/>
    </location>
</feature>
<dbReference type="PANTHER" id="PTHR45138:SF9">
    <property type="entry name" value="DIGUANYLATE CYCLASE DGCM-RELATED"/>
    <property type="match status" value="1"/>
</dbReference>
<keyword evidence="6" id="KW-1185">Reference proteome</keyword>
<dbReference type="Gene3D" id="3.30.70.270">
    <property type="match status" value="1"/>
</dbReference>
<feature type="transmembrane region" description="Helical" evidence="3">
    <location>
        <begin position="105"/>
        <end position="126"/>
    </location>
</feature>
<dbReference type="FunFam" id="3.30.70.270:FF:000001">
    <property type="entry name" value="Diguanylate cyclase domain protein"/>
    <property type="match status" value="1"/>
</dbReference>
<feature type="transmembrane region" description="Helical" evidence="3">
    <location>
        <begin position="132"/>
        <end position="151"/>
    </location>
</feature>
<name>A0A1Y6FTH8_9SPHN</name>
<dbReference type="GO" id="GO:0043709">
    <property type="term" value="P:cell adhesion involved in single-species biofilm formation"/>
    <property type="evidence" value="ECO:0007669"/>
    <property type="project" value="TreeGrafter"/>
</dbReference>
<dbReference type="InterPro" id="IPR029787">
    <property type="entry name" value="Nucleotide_cyclase"/>
</dbReference>
<dbReference type="OrthoDB" id="9812260at2"/>
<feature type="transmembrane region" description="Helical" evidence="3">
    <location>
        <begin position="184"/>
        <end position="202"/>
    </location>
</feature>
<dbReference type="InterPro" id="IPR043128">
    <property type="entry name" value="Rev_trsase/Diguanyl_cyclase"/>
</dbReference>
<organism evidence="5 6">
    <name type="scientific">Altererythrobacter xiamenensis</name>
    <dbReference type="NCBI Taxonomy" id="1316679"/>
    <lineage>
        <taxon>Bacteria</taxon>
        <taxon>Pseudomonadati</taxon>
        <taxon>Pseudomonadota</taxon>
        <taxon>Alphaproteobacteria</taxon>
        <taxon>Sphingomonadales</taxon>
        <taxon>Erythrobacteraceae</taxon>
        <taxon>Altererythrobacter</taxon>
    </lineage>
</organism>
<dbReference type="GO" id="GO:1902201">
    <property type="term" value="P:negative regulation of bacterial-type flagellum-dependent cell motility"/>
    <property type="evidence" value="ECO:0007669"/>
    <property type="project" value="TreeGrafter"/>
</dbReference>
<keyword evidence="3" id="KW-0472">Membrane</keyword>
<dbReference type="Pfam" id="PF00990">
    <property type="entry name" value="GGDEF"/>
    <property type="match status" value="1"/>
</dbReference>
<dbReference type="PROSITE" id="PS50887">
    <property type="entry name" value="GGDEF"/>
    <property type="match status" value="1"/>
</dbReference>
<evidence type="ECO:0000256" key="2">
    <source>
        <dbReference type="ARBA" id="ARBA00034247"/>
    </source>
</evidence>
<dbReference type="Proteomes" id="UP000194420">
    <property type="component" value="Unassembled WGS sequence"/>
</dbReference>
<keyword evidence="3" id="KW-1133">Transmembrane helix</keyword>
<proteinExistence type="predicted"/>
<dbReference type="CDD" id="cd01949">
    <property type="entry name" value="GGDEF"/>
    <property type="match status" value="1"/>
</dbReference>
<dbReference type="PANTHER" id="PTHR45138">
    <property type="entry name" value="REGULATORY COMPONENTS OF SENSORY TRANSDUCTION SYSTEM"/>
    <property type="match status" value="1"/>
</dbReference>
<evidence type="ECO:0000259" key="4">
    <source>
        <dbReference type="PROSITE" id="PS50887"/>
    </source>
</evidence>